<accession>A0A9P7RN10</accession>
<evidence type="ECO:0000313" key="1">
    <source>
        <dbReference type="EMBL" id="KAG7086140.1"/>
    </source>
</evidence>
<dbReference type="GeneID" id="66071175"/>
<gene>
    <name evidence="1" type="ORF">E1B28_002099</name>
</gene>
<keyword evidence="2" id="KW-1185">Reference proteome</keyword>
<proteinExistence type="predicted"/>
<dbReference type="EMBL" id="CM032190">
    <property type="protein sequence ID" value="KAG7086140.1"/>
    <property type="molecule type" value="Genomic_DNA"/>
</dbReference>
<name>A0A9P7RN10_9AGAR</name>
<sequence>MLLVSHYEVLAPHVCLSISMSLPTLAYSAAGSSPVVKLYSTSGNVLLSLSTPSFDDIQLVRGLSPPSCGFCISGDQSLSVCHIEFGNNVYDGTLYAASRFGAWGFGVSGDGCTCSEERRMEVPSEVLRGTGNGQISIVYGYRDYVPTRMRLVSLPVKSI</sequence>
<dbReference type="KEGG" id="more:E1B28_002099"/>
<organism evidence="1 2">
    <name type="scientific">Marasmius oreades</name>
    <name type="common">fairy-ring Marasmius</name>
    <dbReference type="NCBI Taxonomy" id="181124"/>
    <lineage>
        <taxon>Eukaryota</taxon>
        <taxon>Fungi</taxon>
        <taxon>Dikarya</taxon>
        <taxon>Basidiomycota</taxon>
        <taxon>Agaricomycotina</taxon>
        <taxon>Agaricomycetes</taxon>
        <taxon>Agaricomycetidae</taxon>
        <taxon>Agaricales</taxon>
        <taxon>Marasmiineae</taxon>
        <taxon>Marasmiaceae</taxon>
        <taxon>Marasmius</taxon>
    </lineage>
</organism>
<dbReference type="AlphaFoldDB" id="A0A9P7RN10"/>
<dbReference type="RefSeq" id="XP_043002611.1">
    <property type="nucleotide sequence ID" value="XM_043159013.1"/>
</dbReference>
<dbReference type="Proteomes" id="UP001049176">
    <property type="component" value="Chromosome 10"/>
</dbReference>
<evidence type="ECO:0000313" key="2">
    <source>
        <dbReference type="Proteomes" id="UP001049176"/>
    </source>
</evidence>
<comment type="caution">
    <text evidence="1">The sequence shown here is derived from an EMBL/GenBank/DDBJ whole genome shotgun (WGS) entry which is preliminary data.</text>
</comment>
<reference evidence="1" key="1">
    <citation type="journal article" date="2021" name="Genome Biol. Evol.">
        <title>The assembled and annotated genome of the fairy-ring fungus Marasmius oreades.</title>
        <authorList>
            <person name="Hiltunen M."/>
            <person name="Ament-Velasquez S.L."/>
            <person name="Johannesson H."/>
        </authorList>
    </citation>
    <scope>NUCLEOTIDE SEQUENCE</scope>
    <source>
        <strain evidence="1">03SP1</strain>
    </source>
</reference>
<protein>
    <submittedName>
        <fullName evidence="1">Uncharacterized protein</fullName>
    </submittedName>
</protein>